<keyword evidence="2" id="KW-0732">Signal</keyword>
<feature type="non-terminal residue" evidence="4">
    <location>
        <position position="222"/>
    </location>
</feature>
<gene>
    <name evidence="4" type="ORF">ENJ10_03155</name>
</gene>
<sequence length="222" mass="26168">MKRLRYFPLLLFLFFLPGCNMSEMEAQSDPVADDSLLAVIKMRIEEKKELERMREELLRSPVGYSIKKYKPIIKKYAKRYGFDWRLIAAQIVQESGFREKARSRVGARGLMQIMPFTAREISRELDIEYIMRNPRENITAGIYHLNKQMGYFRDARLEDRTQLALASYNAGAGRVFDAQEISAYFRQPTNQWPTVRPYLSLLKRSDWELHLQVWPDGKPRHG</sequence>
<protein>
    <submittedName>
        <fullName evidence="4">Lytic transglycosylase domain-containing protein</fullName>
    </submittedName>
</protein>
<proteinExistence type="inferred from homology"/>
<feature type="signal peptide" evidence="2">
    <location>
        <begin position="1"/>
        <end position="22"/>
    </location>
</feature>
<evidence type="ECO:0000313" key="4">
    <source>
        <dbReference type="EMBL" id="HED09662.1"/>
    </source>
</evidence>
<dbReference type="Gene3D" id="1.10.530.10">
    <property type="match status" value="1"/>
</dbReference>
<dbReference type="SUPFAM" id="SSF53955">
    <property type="entry name" value="Lysozyme-like"/>
    <property type="match status" value="1"/>
</dbReference>
<evidence type="ECO:0000259" key="3">
    <source>
        <dbReference type="Pfam" id="PF01464"/>
    </source>
</evidence>
<dbReference type="PANTHER" id="PTHR37423">
    <property type="entry name" value="SOLUBLE LYTIC MUREIN TRANSGLYCOSYLASE-RELATED"/>
    <property type="match status" value="1"/>
</dbReference>
<evidence type="ECO:0000256" key="1">
    <source>
        <dbReference type="ARBA" id="ARBA00007734"/>
    </source>
</evidence>
<evidence type="ECO:0000256" key="2">
    <source>
        <dbReference type="SAM" id="SignalP"/>
    </source>
</evidence>
<dbReference type="InterPro" id="IPR023346">
    <property type="entry name" value="Lysozyme-like_dom_sf"/>
</dbReference>
<organism evidence="4">
    <name type="scientific">Caldithrix abyssi</name>
    <dbReference type="NCBI Taxonomy" id="187145"/>
    <lineage>
        <taxon>Bacteria</taxon>
        <taxon>Pseudomonadati</taxon>
        <taxon>Calditrichota</taxon>
        <taxon>Calditrichia</taxon>
        <taxon>Calditrichales</taxon>
        <taxon>Calditrichaceae</taxon>
        <taxon>Caldithrix</taxon>
    </lineage>
</organism>
<reference evidence="4" key="1">
    <citation type="journal article" date="2020" name="mSystems">
        <title>Genome- and Community-Level Interaction Insights into Carbon Utilization and Element Cycling Functions of Hydrothermarchaeota in Hydrothermal Sediment.</title>
        <authorList>
            <person name="Zhou Z."/>
            <person name="Liu Y."/>
            <person name="Xu W."/>
            <person name="Pan J."/>
            <person name="Luo Z.H."/>
            <person name="Li M."/>
        </authorList>
    </citation>
    <scope>NUCLEOTIDE SEQUENCE [LARGE SCALE GENOMIC DNA]</scope>
    <source>
        <strain evidence="4">HyVt-456</strain>
    </source>
</reference>
<feature type="chain" id="PRO_5030650163" evidence="2">
    <location>
        <begin position="23"/>
        <end position="222"/>
    </location>
</feature>
<dbReference type="Proteomes" id="UP000886005">
    <property type="component" value="Unassembled WGS sequence"/>
</dbReference>
<feature type="domain" description="Transglycosylase SLT" evidence="3">
    <location>
        <begin position="72"/>
        <end position="180"/>
    </location>
</feature>
<accession>A0A7V1PUI1</accession>
<dbReference type="EMBL" id="DRLD01000085">
    <property type="protein sequence ID" value="HED09662.1"/>
    <property type="molecule type" value="Genomic_DNA"/>
</dbReference>
<dbReference type="InterPro" id="IPR008258">
    <property type="entry name" value="Transglycosylase_SLT_dom_1"/>
</dbReference>
<comment type="similarity">
    <text evidence="1">Belongs to the transglycosylase Slt family.</text>
</comment>
<name>A0A7V1PUI1_CALAY</name>
<dbReference type="PANTHER" id="PTHR37423:SF5">
    <property type="entry name" value="SOLUBLE LYTIC MUREIN TRANSGLYCOSYLASE"/>
    <property type="match status" value="1"/>
</dbReference>
<dbReference type="Pfam" id="PF01464">
    <property type="entry name" value="SLT"/>
    <property type="match status" value="1"/>
</dbReference>
<dbReference type="AlphaFoldDB" id="A0A7V1PUI1"/>
<comment type="caution">
    <text evidence="4">The sequence shown here is derived from an EMBL/GenBank/DDBJ whole genome shotgun (WGS) entry which is preliminary data.</text>
</comment>